<feature type="compositionally biased region" description="Basic residues" evidence="1">
    <location>
        <begin position="38"/>
        <end position="63"/>
    </location>
</feature>
<evidence type="ECO:0000313" key="3">
    <source>
        <dbReference type="Proteomes" id="UP000494256"/>
    </source>
</evidence>
<proteinExistence type="predicted"/>
<name>A0A8S1A2N9_ARCPL</name>
<feature type="compositionally biased region" description="Low complexity" evidence="1">
    <location>
        <begin position="135"/>
        <end position="154"/>
    </location>
</feature>
<dbReference type="AlphaFoldDB" id="A0A8S1A2N9"/>
<feature type="region of interest" description="Disordered" evidence="1">
    <location>
        <begin position="123"/>
        <end position="163"/>
    </location>
</feature>
<evidence type="ECO:0000313" key="2">
    <source>
        <dbReference type="EMBL" id="CAB3242467.1"/>
    </source>
</evidence>
<dbReference type="OrthoDB" id="202825at2759"/>
<gene>
    <name evidence="2" type="ORF">APLA_LOCUS9987</name>
</gene>
<feature type="region of interest" description="Disordered" evidence="1">
    <location>
        <begin position="38"/>
        <end position="91"/>
    </location>
</feature>
<dbReference type="EMBL" id="CADEBD010000312">
    <property type="protein sequence ID" value="CAB3242467.1"/>
    <property type="molecule type" value="Genomic_DNA"/>
</dbReference>
<evidence type="ECO:0000256" key="1">
    <source>
        <dbReference type="SAM" id="MobiDB-lite"/>
    </source>
</evidence>
<comment type="caution">
    <text evidence="2">The sequence shown here is derived from an EMBL/GenBank/DDBJ whole genome shotgun (WGS) entry which is preliminary data.</text>
</comment>
<organism evidence="2 3">
    <name type="scientific">Arctia plantaginis</name>
    <name type="common">Wood tiger moth</name>
    <name type="synonym">Phalaena plantaginis</name>
    <dbReference type="NCBI Taxonomy" id="874455"/>
    <lineage>
        <taxon>Eukaryota</taxon>
        <taxon>Metazoa</taxon>
        <taxon>Ecdysozoa</taxon>
        <taxon>Arthropoda</taxon>
        <taxon>Hexapoda</taxon>
        <taxon>Insecta</taxon>
        <taxon>Pterygota</taxon>
        <taxon>Neoptera</taxon>
        <taxon>Endopterygota</taxon>
        <taxon>Lepidoptera</taxon>
        <taxon>Glossata</taxon>
        <taxon>Ditrysia</taxon>
        <taxon>Noctuoidea</taxon>
        <taxon>Erebidae</taxon>
        <taxon>Arctiinae</taxon>
        <taxon>Arctia</taxon>
    </lineage>
</organism>
<sequence length="163" mass="17826">MKAQLIDTQTSSGGVMKASRRIITTVFVLDNVTYRHERRAGGKRGARIRARRRSRRRLRRTKRGPALGQGALDVDEREVAATPDTLPSSDGAVCVAAEREVRVESGAVGRSVSGRVAARPWRWRRRSFGDDSHTAAAGPRPLRRSPGPRTRPTAIAVPALSPN</sequence>
<dbReference type="Proteomes" id="UP000494256">
    <property type="component" value="Unassembled WGS sequence"/>
</dbReference>
<reference evidence="2 3" key="1">
    <citation type="submission" date="2020-04" db="EMBL/GenBank/DDBJ databases">
        <authorList>
            <person name="Wallbank WR R."/>
            <person name="Pardo Diaz C."/>
            <person name="Kozak K."/>
            <person name="Martin S."/>
            <person name="Jiggins C."/>
            <person name="Moest M."/>
            <person name="Warren A I."/>
            <person name="Byers J.R.P. K."/>
            <person name="Montejo-Kovacevich G."/>
            <person name="Yen C E."/>
        </authorList>
    </citation>
    <scope>NUCLEOTIDE SEQUENCE [LARGE SCALE GENOMIC DNA]</scope>
</reference>
<protein>
    <submittedName>
        <fullName evidence="2">Uncharacterized protein</fullName>
    </submittedName>
</protein>
<accession>A0A8S1A2N9</accession>